<evidence type="ECO:0000256" key="6">
    <source>
        <dbReference type="SAM" id="SignalP"/>
    </source>
</evidence>
<evidence type="ECO:0000259" key="8">
    <source>
        <dbReference type="Pfam" id="PF14322"/>
    </source>
</evidence>
<name>A0ABT6YWB2_9BACT</name>
<protein>
    <submittedName>
        <fullName evidence="9">RagB/SusD family nutrient uptake outer membrane protein</fullName>
    </submittedName>
</protein>
<feature type="domain" description="SusD-like N-terminal" evidence="8">
    <location>
        <begin position="48"/>
        <end position="224"/>
    </location>
</feature>
<dbReference type="Pfam" id="PF14322">
    <property type="entry name" value="SusD-like_3"/>
    <property type="match status" value="1"/>
</dbReference>
<comment type="caution">
    <text evidence="9">The sequence shown here is derived from an EMBL/GenBank/DDBJ whole genome shotgun (WGS) entry which is preliminary data.</text>
</comment>
<keyword evidence="10" id="KW-1185">Reference proteome</keyword>
<evidence type="ECO:0000256" key="1">
    <source>
        <dbReference type="ARBA" id="ARBA00004442"/>
    </source>
</evidence>
<keyword evidence="3 6" id="KW-0732">Signal</keyword>
<dbReference type="PROSITE" id="PS51257">
    <property type="entry name" value="PROKAR_LIPOPROTEIN"/>
    <property type="match status" value="1"/>
</dbReference>
<evidence type="ECO:0000313" key="9">
    <source>
        <dbReference type="EMBL" id="MDI9873168.1"/>
    </source>
</evidence>
<evidence type="ECO:0000256" key="3">
    <source>
        <dbReference type="ARBA" id="ARBA00022729"/>
    </source>
</evidence>
<keyword evidence="5" id="KW-0998">Cell outer membrane</keyword>
<dbReference type="InterPro" id="IPR012944">
    <property type="entry name" value="SusD_RagB_dom"/>
</dbReference>
<evidence type="ECO:0000259" key="7">
    <source>
        <dbReference type="Pfam" id="PF07980"/>
    </source>
</evidence>
<dbReference type="SUPFAM" id="SSF48452">
    <property type="entry name" value="TPR-like"/>
    <property type="match status" value="1"/>
</dbReference>
<reference evidence="9 10" key="1">
    <citation type="submission" date="2023-05" db="EMBL/GenBank/DDBJ databases">
        <title>Novel species of genus Flectobacillus isolated from stream in China.</title>
        <authorList>
            <person name="Lu H."/>
        </authorList>
    </citation>
    <scope>NUCLEOTIDE SEQUENCE [LARGE SCALE GENOMIC DNA]</scope>
    <source>
        <strain evidence="9 10">LFS242W</strain>
    </source>
</reference>
<feature type="domain" description="RagB/SusD" evidence="7">
    <location>
        <begin position="279"/>
        <end position="606"/>
    </location>
</feature>
<feature type="chain" id="PRO_5045998015" evidence="6">
    <location>
        <begin position="24"/>
        <end position="606"/>
    </location>
</feature>
<evidence type="ECO:0000256" key="4">
    <source>
        <dbReference type="ARBA" id="ARBA00023136"/>
    </source>
</evidence>
<gene>
    <name evidence="9" type="ORF">QM481_01420</name>
</gene>
<dbReference type="Gene3D" id="1.25.40.390">
    <property type="match status" value="1"/>
</dbReference>
<sequence length="606" mass="68424">MNFRKLFTILSIPALMMSGVLTSCTLEEENLSGFTLDALAASSVDGYKKLLNNCYFGMERQLYGFNQWMMFSEAGTDLWTNNKNSPTSNVNFFKYGGTANIPTNTLNTVWNVCYDGIGYCNLAIKYADMAPFKTVEEKNAVVAQAYFLRAMYYYNLVEQFGGVTAPTKPSADVNTRPERVSPLEIYKTIIIPDLEFAAQWLPITNVTTIPSKKSAMGFLARAYLQTVEYDDSKAYAAKALEVSKALIDDCESGGGKYNTFMYPTFDEVFQESNNQNNREALWTHRFVVGGVSNNGWVMNMNNELFYGTVTDFPAMKFTLEDYTTWGRRSSGSFMPTHYLLNLYVQNNGTLDPRYHKSFQTTWTVNRPSFTWSDANLKTFDRTSKVTITDNLVAGNTAIDFLHPNDAGYATKIATKADQKYMLIDYNDVYDSKTNSVKMTYTRVNREVGTVVTNPYLGFFPSLVKHNSSNYYVNNVTSNRYGNLNATFMMRMAEVYLIAAEASVYAGGVGNALTYLNKVRTRAGATPLAGTVTVQTILDERARELCGEYVRYYDLKRTKKLNRTYLNETNPDVGQFFRDGVNEVKPIPSTFLNSLQEGGLYYQNNGY</sequence>
<comment type="subcellular location">
    <subcellularLocation>
        <location evidence="1">Cell outer membrane</location>
    </subcellularLocation>
</comment>
<dbReference type="Pfam" id="PF07980">
    <property type="entry name" value="SusD_RagB"/>
    <property type="match status" value="1"/>
</dbReference>
<comment type="similarity">
    <text evidence="2">Belongs to the SusD family.</text>
</comment>
<accession>A0ABT6YWB2</accession>
<evidence type="ECO:0000313" key="10">
    <source>
        <dbReference type="Proteomes" id="UP001225761"/>
    </source>
</evidence>
<dbReference type="EMBL" id="JASHIE010000001">
    <property type="protein sequence ID" value="MDI9873168.1"/>
    <property type="molecule type" value="Genomic_DNA"/>
</dbReference>
<organism evidence="9 10">
    <name type="scientific">Flectobacillus rivi</name>
    <dbReference type="NCBI Taxonomy" id="2984209"/>
    <lineage>
        <taxon>Bacteria</taxon>
        <taxon>Pseudomonadati</taxon>
        <taxon>Bacteroidota</taxon>
        <taxon>Cytophagia</taxon>
        <taxon>Cytophagales</taxon>
        <taxon>Flectobacillaceae</taxon>
        <taxon>Flectobacillus</taxon>
    </lineage>
</organism>
<dbReference type="InterPro" id="IPR033985">
    <property type="entry name" value="SusD-like_N"/>
</dbReference>
<proteinExistence type="inferred from homology"/>
<evidence type="ECO:0000256" key="5">
    <source>
        <dbReference type="ARBA" id="ARBA00023237"/>
    </source>
</evidence>
<evidence type="ECO:0000256" key="2">
    <source>
        <dbReference type="ARBA" id="ARBA00006275"/>
    </source>
</evidence>
<keyword evidence="4" id="KW-0472">Membrane</keyword>
<feature type="signal peptide" evidence="6">
    <location>
        <begin position="1"/>
        <end position="23"/>
    </location>
</feature>
<dbReference type="Proteomes" id="UP001225761">
    <property type="component" value="Unassembled WGS sequence"/>
</dbReference>
<dbReference type="InterPro" id="IPR011990">
    <property type="entry name" value="TPR-like_helical_dom_sf"/>
</dbReference>
<dbReference type="RefSeq" id="WP_283380368.1">
    <property type="nucleotide sequence ID" value="NZ_JASHIE010000001.1"/>
</dbReference>